<evidence type="ECO:0000313" key="2">
    <source>
        <dbReference type="Proteomes" id="UP001234297"/>
    </source>
</evidence>
<dbReference type="EMBL" id="CM056817">
    <property type="protein sequence ID" value="KAJ8620074.1"/>
    <property type="molecule type" value="Genomic_DNA"/>
</dbReference>
<protein>
    <submittedName>
        <fullName evidence="1">Uncharacterized protein</fullName>
    </submittedName>
</protein>
<organism evidence="1 2">
    <name type="scientific">Persea americana</name>
    <name type="common">Avocado</name>
    <dbReference type="NCBI Taxonomy" id="3435"/>
    <lineage>
        <taxon>Eukaryota</taxon>
        <taxon>Viridiplantae</taxon>
        <taxon>Streptophyta</taxon>
        <taxon>Embryophyta</taxon>
        <taxon>Tracheophyta</taxon>
        <taxon>Spermatophyta</taxon>
        <taxon>Magnoliopsida</taxon>
        <taxon>Magnoliidae</taxon>
        <taxon>Laurales</taxon>
        <taxon>Lauraceae</taxon>
        <taxon>Persea</taxon>
    </lineage>
</organism>
<gene>
    <name evidence="1" type="ORF">MRB53_028603</name>
</gene>
<comment type="caution">
    <text evidence="1">The sequence shown here is derived from an EMBL/GenBank/DDBJ whole genome shotgun (WGS) entry which is preliminary data.</text>
</comment>
<name>A0ACC2KG06_PERAE</name>
<evidence type="ECO:0000313" key="1">
    <source>
        <dbReference type="EMBL" id="KAJ8620074.1"/>
    </source>
</evidence>
<reference evidence="1 2" key="1">
    <citation type="journal article" date="2022" name="Hortic Res">
        <title>A haplotype resolved chromosomal level avocado genome allows analysis of novel avocado genes.</title>
        <authorList>
            <person name="Nath O."/>
            <person name="Fletcher S.J."/>
            <person name="Hayward A."/>
            <person name="Shaw L.M."/>
            <person name="Masouleh A.K."/>
            <person name="Furtado A."/>
            <person name="Henry R.J."/>
            <person name="Mitter N."/>
        </authorList>
    </citation>
    <scope>NUCLEOTIDE SEQUENCE [LARGE SCALE GENOMIC DNA]</scope>
    <source>
        <strain evidence="2">cv. Hass</strain>
    </source>
</reference>
<accession>A0ACC2KG06</accession>
<dbReference type="Proteomes" id="UP001234297">
    <property type="component" value="Chromosome 9"/>
</dbReference>
<keyword evidence="2" id="KW-1185">Reference proteome</keyword>
<proteinExistence type="predicted"/>
<sequence>MKEAEGKGKDQQGEDSKSCRTHTGPFQLLQTSTSPSQPSPADTVPPHIVPATHTGSSPIGPPQTVPPHTVLDTHTGLSPIGPSNMRVKKYSLKSPRAKRFRKAGTVRLNDSPSKEQTTNSPPTEEVLSTPPIAKTLFDTLVIVTSDSTIVVTAPIAAIVSLIWRIKRLPHMRKVPVKFSDYFHFMCIRAT</sequence>